<organism evidence="1 2">
    <name type="scientific">Diphasiastrum complanatum</name>
    <name type="common">Issler's clubmoss</name>
    <name type="synonym">Lycopodium complanatum</name>
    <dbReference type="NCBI Taxonomy" id="34168"/>
    <lineage>
        <taxon>Eukaryota</taxon>
        <taxon>Viridiplantae</taxon>
        <taxon>Streptophyta</taxon>
        <taxon>Embryophyta</taxon>
        <taxon>Tracheophyta</taxon>
        <taxon>Lycopodiopsida</taxon>
        <taxon>Lycopodiales</taxon>
        <taxon>Lycopodiaceae</taxon>
        <taxon>Lycopodioideae</taxon>
        <taxon>Diphasiastrum</taxon>
    </lineage>
</organism>
<evidence type="ECO:0000313" key="2">
    <source>
        <dbReference type="Proteomes" id="UP001162992"/>
    </source>
</evidence>
<evidence type="ECO:0000313" key="1">
    <source>
        <dbReference type="EMBL" id="KAJ7566187.1"/>
    </source>
</evidence>
<keyword evidence="2" id="KW-1185">Reference proteome</keyword>
<gene>
    <name evidence="1" type="ORF">O6H91_02G091900</name>
</gene>
<sequence length="1003" mass="113614">MDDFEKAIYFSFDQSGAVDENLRAQAMAYCEQVKRSPSILHFCLEKYRASKYAEVQFWCFQTLEEVLRLKYTGIDLRDRMFLKSALLGALSNYDSGPDAPHAADESATILGRPSFVRNKLAQIIVILVRLEYPTEWPSVFLDILSLLSKGPGVVDMLCRILISLDEEIISLEYPRTSDEIAIAMRIKDAMRQQCITRIAEAWYSLIMMYKGSRMQLVVNILETMHRYVSWIDINLVANDSFIPLFFEFLTSPHELLQVRCAAADCLLAIVSKRMDVFSKLALLQQLRIGHVCSQIVETQDSEFLLKLTALLTGLATEVLECSKKMDLNGVSGQPVAVTQVVVDMLDEILPSVFLYMQSGDEEISTTTFQFLSNYIARMKGSNGMNIKQETHVRQILELVRRRMRYDSAYRISLDKLVKDGEEEECRMIDYRKDLFTLFRNIYRVAPAITKSFVKNCVATFIKDPEAAFEDVEAGLMLFYVIGEGMTEDELKSNTGAIQETIAALLSMIVPCHSHRLISLLYLDIVIRYIRFVQHHVEFIPSVLATFLDARGVYHQNPFVRNKASYLFMRLVKVLRSQLTPYLDSILQGLQGILSSAAFTKQTCGNPELLLLEDRSYAFEAVGLLLGTEDLTLGKQEKYLSALLVPLCAQADAILASRALQGNPTEPSSAVLTLQYVISSICYLSKGFGEQLVASNRPALGIMFIQTLDVGLRILVTFRENKLLRSKVISFLHRMVETLGSAILPYLPATIQQLLSITELKDVVEFILLMNQLIHKFKVGMKDILQEVAPAIMVQVSKLLPKEGLPDGLGSNIEEIRELQELQRVFLTFLHAITLNDISSVLVTQNSQGLNDTIQLLYQATCNHKDILVRKVCIQVLAKLIMDWCGSSSEKEKVPGFRRFVIEQFAAECCIFSVLQNSFDLRDVNTVVVLGEIVAVQRIIYEKYGDEFLMQLANQILPAAHCPPNLAEQYCLHIQRSDVKDLKIFFKSFVEKLRPEYNCKRAST</sequence>
<reference evidence="2" key="1">
    <citation type="journal article" date="2024" name="Proc. Natl. Acad. Sci. U.S.A.">
        <title>Extraordinary preservation of gene collinearity over three hundred million years revealed in homosporous lycophytes.</title>
        <authorList>
            <person name="Li C."/>
            <person name="Wickell D."/>
            <person name="Kuo L.Y."/>
            <person name="Chen X."/>
            <person name="Nie B."/>
            <person name="Liao X."/>
            <person name="Peng D."/>
            <person name="Ji J."/>
            <person name="Jenkins J."/>
            <person name="Williams M."/>
            <person name="Shu S."/>
            <person name="Plott C."/>
            <person name="Barry K."/>
            <person name="Rajasekar S."/>
            <person name="Grimwood J."/>
            <person name="Han X."/>
            <person name="Sun S."/>
            <person name="Hou Z."/>
            <person name="He W."/>
            <person name="Dai G."/>
            <person name="Sun C."/>
            <person name="Schmutz J."/>
            <person name="Leebens-Mack J.H."/>
            <person name="Li F.W."/>
            <person name="Wang L."/>
        </authorList>
    </citation>
    <scope>NUCLEOTIDE SEQUENCE [LARGE SCALE GENOMIC DNA]</scope>
    <source>
        <strain evidence="2">cv. PW_Plant_1</strain>
    </source>
</reference>
<dbReference type="EMBL" id="CM055093">
    <property type="protein sequence ID" value="KAJ7566187.1"/>
    <property type="molecule type" value="Genomic_DNA"/>
</dbReference>
<dbReference type="Proteomes" id="UP001162992">
    <property type="component" value="Chromosome 2"/>
</dbReference>
<name>A0ACC2EI53_DIPCM</name>
<protein>
    <submittedName>
        <fullName evidence="1">Uncharacterized protein</fullName>
    </submittedName>
</protein>
<proteinExistence type="predicted"/>
<comment type="caution">
    <text evidence="1">The sequence shown here is derived from an EMBL/GenBank/DDBJ whole genome shotgun (WGS) entry which is preliminary data.</text>
</comment>
<accession>A0ACC2EI53</accession>